<protein>
    <submittedName>
        <fullName evidence="1">Unannotated protein</fullName>
    </submittedName>
</protein>
<gene>
    <name evidence="1" type="ORF">UFOPK3574_00419</name>
</gene>
<evidence type="ECO:0000313" key="1">
    <source>
        <dbReference type="EMBL" id="CAB4334062.1"/>
    </source>
</evidence>
<proteinExistence type="predicted"/>
<sequence length="48" mass="5159">MKNENKSALPGAASKVRSNLPRPAVWKSAARTSPVVAEFDFTNSARSI</sequence>
<reference evidence="1" key="1">
    <citation type="submission" date="2020-05" db="EMBL/GenBank/DDBJ databases">
        <authorList>
            <person name="Chiriac C."/>
            <person name="Salcher M."/>
            <person name="Ghai R."/>
            <person name="Kavagutti S V."/>
        </authorList>
    </citation>
    <scope>NUCLEOTIDE SEQUENCE</scope>
</reference>
<dbReference type="EMBL" id="CAESAF010000027">
    <property type="protein sequence ID" value="CAB4334062.1"/>
    <property type="molecule type" value="Genomic_DNA"/>
</dbReference>
<dbReference type="AlphaFoldDB" id="A0A6J5YYW5"/>
<organism evidence="1">
    <name type="scientific">freshwater metagenome</name>
    <dbReference type="NCBI Taxonomy" id="449393"/>
    <lineage>
        <taxon>unclassified sequences</taxon>
        <taxon>metagenomes</taxon>
        <taxon>ecological metagenomes</taxon>
    </lineage>
</organism>
<name>A0A6J5YYW5_9ZZZZ</name>
<accession>A0A6J5YYW5</accession>